<gene>
    <name evidence="4" type="ORF">ACH5RR_019852</name>
</gene>
<feature type="compositionally biased region" description="Polar residues" evidence="2">
    <location>
        <begin position="156"/>
        <end position="183"/>
    </location>
</feature>
<evidence type="ECO:0000256" key="2">
    <source>
        <dbReference type="SAM" id="MobiDB-lite"/>
    </source>
</evidence>
<comment type="caution">
    <text evidence="4">The sequence shown here is derived from an EMBL/GenBank/DDBJ whole genome shotgun (WGS) entry which is preliminary data.</text>
</comment>
<keyword evidence="5" id="KW-1185">Reference proteome</keyword>
<evidence type="ECO:0000313" key="5">
    <source>
        <dbReference type="Proteomes" id="UP001630127"/>
    </source>
</evidence>
<feature type="domain" description="SS18 N-terminal" evidence="3">
    <location>
        <begin position="27"/>
        <end position="81"/>
    </location>
</feature>
<proteinExistence type="inferred from homology"/>
<dbReference type="Proteomes" id="UP001630127">
    <property type="component" value="Unassembled WGS sequence"/>
</dbReference>
<protein>
    <recommendedName>
        <fullName evidence="3">SS18 N-terminal domain-containing protein</fullName>
    </recommendedName>
</protein>
<feature type="region of interest" description="Disordered" evidence="2">
    <location>
        <begin position="79"/>
        <end position="101"/>
    </location>
</feature>
<accession>A0ABD2ZVU3</accession>
<reference evidence="4 5" key="1">
    <citation type="submission" date="2024-11" db="EMBL/GenBank/DDBJ databases">
        <title>A near-complete genome assembly of Cinchona calisaya.</title>
        <authorList>
            <person name="Lian D.C."/>
            <person name="Zhao X.W."/>
            <person name="Wei L."/>
        </authorList>
    </citation>
    <scope>NUCLEOTIDE SEQUENCE [LARGE SCALE GENOMIC DNA]</scope>
    <source>
        <tissue evidence="4">Nenye</tissue>
    </source>
</reference>
<evidence type="ECO:0000256" key="1">
    <source>
        <dbReference type="ARBA" id="ARBA00007945"/>
    </source>
</evidence>
<evidence type="ECO:0000313" key="4">
    <source>
        <dbReference type="EMBL" id="KAL3521703.1"/>
    </source>
</evidence>
<feature type="compositionally biased region" description="Pro residues" evidence="2">
    <location>
        <begin position="80"/>
        <end position="90"/>
    </location>
</feature>
<sequence>MHHQPTPALNSSSPPLPPAPLPFSPNSITTEQIQKCLDDNKNLILAILENQNLGKNSECAQYQAVLQRNLMYLAAIADAQPPPSATPPQLPSSSGAQQGTYVHQAQTTTLQQHHGVPAQKLPFQLNPLRPQDQQHQLLHFQAQQQFQGQAGANHGMHQNMQTGLSSSSNLMEGRGNKQSSLDANSGDGLGK</sequence>
<dbReference type="InterPro" id="IPR007726">
    <property type="entry name" value="SS18_N"/>
</dbReference>
<dbReference type="Pfam" id="PF05030">
    <property type="entry name" value="SSXT"/>
    <property type="match status" value="1"/>
</dbReference>
<feature type="compositionally biased region" description="Pro residues" evidence="2">
    <location>
        <begin position="14"/>
        <end position="23"/>
    </location>
</feature>
<dbReference type="EMBL" id="JBJUIK010000008">
    <property type="protein sequence ID" value="KAL3521703.1"/>
    <property type="molecule type" value="Genomic_DNA"/>
</dbReference>
<name>A0ABD2ZVU3_9GENT</name>
<evidence type="ECO:0000259" key="3">
    <source>
        <dbReference type="Pfam" id="PF05030"/>
    </source>
</evidence>
<organism evidence="4 5">
    <name type="scientific">Cinchona calisaya</name>
    <dbReference type="NCBI Taxonomy" id="153742"/>
    <lineage>
        <taxon>Eukaryota</taxon>
        <taxon>Viridiplantae</taxon>
        <taxon>Streptophyta</taxon>
        <taxon>Embryophyta</taxon>
        <taxon>Tracheophyta</taxon>
        <taxon>Spermatophyta</taxon>
        <taxon>Magnoliopsida</taxon>
        <taxon>eudicotyledons</taxon>
        <taxon>Gunneridae</taxon>
        <taxon>Pentapetalae</taxon>
        <taxon>asterids</taxon>
        <taxon>lamiids</taxon>
        <taxon>Gentianales</taxon>
        <taxon>Rubiaceae</taxon>
        <taxon>Cinchonoideae</taxon>
        <taxon>Cinchoneae</taxon>
        <taxon>Cinchona</taxon>
    </lineage>
</organism>
<comment type="similarity">
    <text evidence="1">Belongs to the SS18 family.</text>
</comment>
<feature type="region of interest" description="Disordered" evidence="2">
    <location>
        <begin position="1"/>
        <end position="27"/>
    </location>
</feature>
<dbReference type="AlphaFoldDB" id="A0ABD2ZVU3"/>
<feature type="region of interest" description="Disordered" evidence="2">
    <location>
        <begin position="147"/>
        <end position="191"/>
    </location>
</feature>
<feature type="compositionally biased region" description="Low complexity" evidence="2">
    <location>
        <begin position="1"/>
        <end position="13"/>
    </location>
</feature>